<comment type="caution">
    <text evidence="2">The sequence shown here is derived from an EMBL/GenBank/DDBJ whole genome shotgun (WGS) entry which is preliminary data.</text>
</comment>
<evidence type="ECO:0000259" key="1">
    <source>
        <dbReference type="Pfam" id="PF06722"/>
    </source>
</evidence>
<dbReference type="Gene3D" id="3.40.50.2000">
    <property type="entry name" value="Glycogen Phosphorylase B"/>
    <property type="match status" value="2"/>
</dbReference>
<name>A0ABN2G1W9_9ACTN</name>
<evidence type="ECO:0000313" key="3">
    <source>
        <dbReference type="Proteomes" id="UP001500618"/>
    </source>
</evidence>
<gene>
    <name evidence="2" type="ORF">GCM10009765_11710</name>
</gene>
<sequence>MLALAVAVRALGQQVRLCVPPNFLDWVGGYGFEVAPMGVEMRLPRSGAPATPRETMPDLITDQFESVAAAADGCDAILGANAHQYAAPSIAELAGIPYVNALYAAVALPSPDHAPPPAPAQVWTPGEPADNERRWEDTYASWNNRSLERINHNRTRLGLKPIEDVLRYVLTDHPWLAADATLGPAPTTPGRQVTQTGAWLLPDDSPLPAELQTFLDAGDPPVYLGFGSMPVTPETSRTLIAAARAAGRRIILSQGWADLGLIDDARDCIAIGDVNQQALFPRVAAVVHHGGAGTTTAAARAGSPQVVVSMFSDQFYWGSRVRALGIGSTLANAELTAQALTTALRDALTPAVAAQARTIAGQITPDGAAVAARRLVEMLA</sequence>
<dbReference type="InterPro" id="IPR002213">
    <property type="entry name" value="UDP_glucos_trans"/>
</dbReference>
<organism evidence="2 3">
    <name type="scientific">Fodinicola feengrottensis</name>
    <dbReference type="NCBI Taxonomy" id="435914"/>
    <lineage>
        <taxon>Bacteria</taxon>
        <taxon>Bacillati</taxon>
        <taxon>Actinomycetota</taxon>
        <taxon>Actinomycetes</taxon>
        <taxon>Mycobacteriales</taxon>
        <taxon>Fodinicola</taxon>
    </lineage>
</organism>
<dbReference type="Proteomes" id="UP001500618">
    <property type="component" value="Unassembled WGS sequence"/>
</dbReference>
<feature type="domain" description="Erythromycin biosynthesis protein CIII-like C-terminal" evidence="1">
    <location>
        <begin position="274"/>
        <end position="358"/>
    </location>
</feature>
<protein>
    <submittedName>
        <fullName evidence="2">Glycosyltransferase</fullName>
    </submittedName>
</protein>
<dbReference type="EMBL" id="BAAANY010000004">
    <property type="protein sequence ID" value="GAA1663913.1"/>
    <property type="molecule type" value="Genomic_DNA"/>
</dbReference>
<keyword evidence="3" id="KW-1185">Reference proteome</keyword>
<dbReference type="SUPFAM" id="SSF53756">
    <property type="entry name" value="UDP-Glycosyltransferase/glycogen phosphorylase"/>
    <property type="match status" value="1"/>
</dbReference>
<dbReference type="InterPro" id="IPR050426">
    <property type="entry name" value="Glycosyltransferase_28"/>
</dbReference>
<accession>A0ABN2G1W9</accession>
<evidence type="ECO:0000313" key="2">
    <source>
        <dbReference type="EMBL" id="GAA1663913.1"/>
    </source>
</evidence>
<dbReference type="Pfam" id="PF06722">
    <property type="entry name" value="EryCIII-like_C"/>
    <property type="match status" value="1"/>
</dbReference>
<dbReference type="PANTHER" id="PTHR48050:SF13">
    <property type="entry name" value="STEROL 3-BETA-GLUCOSYLTRANSFERASE UGT80A2"/>
    <property type="match status" value="1"/>
</dbReference>
<dbReference type="CDD" id="cd03784">
    <property type="entry name" value="GT1_Gtf-like"/>
    <property type="match status" value="1"/>
</dbReference>
<proteinExistence type="predicted"/>
<dbReference type="InterPro" id="IPR010610">
    <property type="entry name" value="EryCIII-like_C"/>
</dbReference>
<reference evidence="2 3" key="1">
    <citation type="journal article" date="2019" name="Int. J. Syst. Evol. Microbiol.">
        <title>The Global Catalogue of Microorganisms (GCM) 10K type strain sequencing project: providing services to taxonomists for standard genome sequencing and annotation.</title>
        <authorList>
            <consortium name="The Broad Institute Genomics Platform"/>
            <consortium name="The Broad Institute Genome Sequencing Center for Infectious Disease"/>
            <person name="Wu L."/>
            <person name="Ma J."/>
        </authorList>
    </citation>
    <scope>NUCLEOTIDE SEQUENCE [LARGE SCALE GENOMIC DNA]</scope>
    <source>
        <strain evidence="2 3">JCM 14718</strain>
    </source>
</reference>
<dbReference type="PANTHER" id="PTHR48050">
    <property type="entry name" value="STEROL 3-BETA-GLUCOSYLTRANSFERASE"/>
    <property type="match status" value="1"/>
</dbReference>